<evidence type="ECO:0000256" key="1">
    <source>
        <dbReference type="SAM" id="MobiDB-lite"/>
    </source>
</evidence>
<dbReference type="EMBL" id="JARXVE010000010">
    <property type="protein sequence ID" value="MDH6198263.1"/>
    <property type="molecule type" value="Genomic_DNA"/>
</dbReference>
<evidence type="ECO:0000313" key="2">
    <source>
        <dbReference type="EMBL" id="MDH6198263.1"/>
    </source>
</evidence>
<sequence length="126" mass="13624">MSVKVNLDQLADKLKDYTFAYLITVDDDYHAHTVAVDPDLVDGVIRVGSVGGHTSRNLALHGDVTLVWPPSQPGGYSLIVDGRGQPGTSDEETHHIVPSRAVLHRKTPRPGETGKSDNDCIVLSEN</sequence>
<keyword evidence="3" id="KW-1185">Reference proteome</keyword>
<name>A0ABT6L5N1_9MYCO</name>
<dbReference type="SUPFAM" id="SSF50475">
    <property type="entry name" value="FMN-binding split barrel"/>
    <property type="match status" value="1"/>
</dbReference>
<organism evidence="2 3">
    <name type="scientific">Mycolicibacterium frederiksbergense</name>
    <dbReference type="NCBI Taxonomy" id="117567"/>
    <lineage>
        <taxon>Bacteria</taxon>
        <taxon>Bacillati</taxon>
        <taxon>Actinomycetota</taxon>
        <taxon>Actinomycetes</taxon>
        <taxon>Mycobacteriales</taxon>
        <taxon>Mycobacteriaceae</taxon>
        <taxon>Mycolicibacterium</taxon>
    </lineage>
</organism>
<reference evidence="2 3" key="1">
    <citation type="submission" date="2023-04" db="EMBL/GenBank/DDBJ databases">
        <title>Forest soil microbial communities from Buena Vista Peninsula, Colon Province, Panama.</title>
        <authorList>
            <person name="Bouskill N."/>
        </authorList>
    </citation>
    <scope>NUCLEOTIDE SEQUENCE [LARGE SCALE GENOMIC DNA]</scope>
    <source>
        <strain evidence="2 3">AC80</strain>
    </source>
</reference>
<proteinExistence type="predicted"/>
<feature type="region of interest" description="Disordered" evidence="1">
    <location>
        <begin position="104"/>
        <end position="126"/>
    </location>
</feature>
<comment type="caution">
    <text evidence="2">The sequence shown here is derived from an EMBL/GenBank/DDBJ whole genome shotgun (WGS) entry which is preliminary data.</text>
</comment>
<dbReference type="Gene3D" id="2.30.110.10">
    <property type="entry name" value="Electron Transport, Fmn-binding Protein, Chain A"/>
    <property type="match status" value="1"/>
</dbReference>
<dbReference type="Proteomes" id="UP001160130">
    <property type="component" value="Unassembled WGS sequence"/>
</dbReference>
<gene>
    <name evidence="2" type="ORF">M2272_004922</name>
</gene>
<accession>A0ABT6L5N1</accession>
<dbReference type="RefSeq" id="WP_280834855.1">
    <property type="nucleotide sequence ID" value="NZ_JARXVE010000010.1"/>
</dbReference>
<protein>
    <recommendedName>
        <fullName evidence="4">Pyridoxamine 5'-phosphate oxidase family protein</fullName>
    </recommendedName>
</protein>
<evidence type="ECO:0008006" key="4">
    <source>
        <dbReference type="Google" id="ProtNLM"/>
    </source>
</evidence>
<evidence type="ECO:0000313" key="3">
    <source>
        <dbReference type="Proteomes" id="UP001160130"/>
    </source>
</evidence>
<dbReference type="InterPro" id="IPR012349">
    <property type="entry name" value="Split_barrel_FMN-bd"/>
</dbReference>